<feature type="domain" description="N-acetyltransferase" evidence="3">
    <location>
        <begin position="2"/>
        <end position="146"/>
    </location>
</feature>
<evidence type="ECO:0000256" key="1">
    <source>
        <dbReference type="ARBA" id="ARBA00022679"/>
    </source>
</evidence>
<gene>
    <name evidence="4" type="ORF">IFO66_10660</name>
</gene>
<comment type="caution">
    <text evidence="4">The sequence shown here is derived from an EMBL/GenBank/DDBJ whole genome shotgun (WGS) entry which is preliminary data.</text>
</comment>
<dbReference type="InterPro" id="IPR050680">
    <property type="entry name" value="YpeA/RimI_acetyltransf"/>
</dbReference>
<proteinExistence type="predicted"/>
<evidence type="ECO:0000256" key="2">
    <source>
        <dbReference type="ARBA" id="ARBA00023315"/>
    </source>
</evidence>
<reference evidence="4 5" key="1">
    <citation type="submission" date="2020-09" db="EMBL/GenBank/DDBJ databases">
        <title>Paenibacillus sp. CAU 1523 isolated from sand of Haeundae Beach.</title>
        <authorList>
            <person name="Kim W."/>
        </authorList>
    </citation>
    <scope>NUCLEOTIDE SEQUENCE [LARGE SCALE GENOMIC DNA]</scope>
    <source>
        <strain evidence="4 5">CAU 1523</strain>
    </source>
</reference>
<dbReference type="SUPFAM" id="SSF55729">
    <property type="entry name" value="Acyl-CoA N-acyltransferases (Nat)"/>
    <property type="match status" value="1"/>
</dbReference>
<dbReference type="Pfam" id="PF00583">
    <property type="entry name" value="Acetyltransf_1"/>
    <property type="match status" value="1"/>
</dbReference>
<keyword evidence="2" id="KW-0012">Acyltransferase</keyword>
<evidence type="ECO:0000313" key="5">
    <source>
        <dbReference type="Proteomes" id="UP000634529"/>
    </source>
</evidence>
<organism evidence="4 5">
    <name type="scientific">Paenibacillus arenosi</name>
    <dbReference type="NCBI Taxonomy" id="2774142"/>
    <lineage>
        <taxon>Bacteria</taxon>
        <taxon>Bacillati</taxon>
        <taxon>Bacillota</taxon>
        <taxon>Bacilli</taxon>
        <taxon>Bacillales</taxon>
        <taxon>Paenibacillaceae</taxon>
        <taxon>Paenibacillus</taxon>
    </lineage>
</organism>
<dbReference type="EMBL" id="JACYTN010000006">
    <property type="protein sequence ID" value="MBD8498760.1"/>
    <property type="molecule type" value="Genomic_DNA"/>
</dbReference>
<keyword evidence="1" id="KW-0808">Transferase</keyword>
<protein>
    <submittedName>
        <fullName evidence="4">GNAT family N-acetyltransferase</fullName>
    </submittedName>
</protein>
<evidence type="ECO:0000259" key="3">
    <source>
        <dbReference type="PROSITE" id="PS51186"/>
    </source>
</evidence>
<dbReference type="Proteomes" id="UP000634529">
    <property type="component" value="Unassembled WGS sequence"/>
</dbReference>
<evidence type="ECO:0000313" key="4">
    <source>
        <dbReference type="EMBL" id="MBD8498760.1"/>
    </source>
</evidence>
<dbReference type="Gene3D" id="3.40.630.30">
    <property type="match status" value="1"/>
</dbReference>
<dbReference type="PANTHER" id="PTHR43420">
    <property type="entry name" value="ACETYLTRANSFERASE"/>
    <property type="match status" value="1"/>
</dbReference>
<dbReference type="PROSITE" id="PS51186">
    <property type="entry name" value="GNAT"/>
    <property type="match status" value="1"/>
</dbReference>
<dbReference type="CDD" id="cd04301">
    <property type="entry name" value="NAT_SF"/>
    <property type="match status" value="1"/>
</dbReference>
<keyword evidence="5" id="KW-1185">Reference proteome</keyword>
<accession>A0ABR9AX99</accession>
<dbReference type="InterPro" id="IPR016181">
    <property type="entry name" value="Acyl_CoA_acyltransferase"/>
</dbReference>
<dbReference type="InterPro" id="IPR000182">
    <property type="entry name" value="GNAT_dom"/>
</dbReference>
<name>A0ABR9AX99_9BACL</name>
<dbReference type="RefSeq" id="WP_192025128.1">
    <property type="nucleotide sequence ID" value="NZ_JACYTN010000006.1"/>
</dbReference>
<sequence length="153" mass="17375">MLRIRTPEQDDEIIWSLVENQLIPKSNLNWDIPQLKKEMPARLSKGFTHVKVDLVNRPVGFIHAVVIDRILFIDMLAVHSDLQRKGIGQMLLQSAEKQGIQQSCSSVKLAVDAGNKPAQRFYERAGYKSTQYLASLQCWEMFKIIQPGNNSGP</sequence>